<protein>
    <submittedName>
        <fullName evidence="2">Uncharacterized protein</fullName>
    </submittedName>
</protein>
<dbReference type="EMBL" id="CAJNIZ010000861">
    <property type="protein sequence ID" value="CAE7176894.1"/>
    <property type="molecule type" value="Genomic_DNA"/>
</dbReference>
<feature type="region of interest" description="Disordered" evidence="1">
    <location>
        <begin position="52"/>
        <end position="82"/>
    </location>
</feature>
<gene>
    <name evidence="2" type="ORF">SPIL2461_LOCUS935</name>
</gene>
<feature type="compositionally biased region" description="Low complexity" evidence="1">
    <location>
        <begin position="59"/>
        <end position="72"/>
    </location>
</feature>
<reference evidence="2" key="1">
    <citation type="submission" date="2021-02" db="EMBL/GenBank/DDBJ databases">
        <authorList>
            <person name="Dougan E. K."/>
            <person name="Rhodes N."/>
            <person name="Thang M."/>
            <person name="Chan C."/>
        </authorList>
    </citation>
    <scope>NUCLEOTIDE SEQUENCE</scope>
</reference>
<evidence type="ECO:0000256" key="1">
    <source>
        <dbReference type="SAM" id="MobiDB-lite"/>
    </source>
</evidence>
<organism evidence="2 3">
    <name type="scientific">Symbiodinium pilosum</name>
    <name type="common">Dinoflagellate</name>
    <dbReference type="NCBI Taxonomy" id="2952"/>
    <lineage>
        <taxon>Eukaryota</taxon>
        <taxon>Sar</taxon>
        <taxon>Alveolata</taxon>
        <taxon>Dinophyceae</taxon>
        <taxon>Suessiales</taxon>
        <taxon>Symbiodiniaceae</taxon>
        <taxon>Symbiodinium</taxon>
    </lineage>
</organism>
<name>A0A812IR26_SYMPI</name>
<keyword evidence="3" id="KW-1185">Reference proteome</keyword>
<sequence length="82" mass="8285">MALATSLAVRAALPHQVAPPILLSSHKAMASGSQKGQCCWGLLASGMGLWRQTSKRGQSSPASADAGVAASAKEPAADLKLD</sequence>
<evidence type="ECO:0000313" key="3">
    <source>
        <dbReference type="Proteomes" id="UP000649617"/>
    </source>
</evidence>
<proteinExistence type="predicted"/>
<comment type="caution">
    <text evidence="2">The sequence shown here is derived from an EMBL/GenBank/DDBJ whole genome shotgun (WGS) entry which is preliminary data.</text>
</comment>
<evidence type="ECO:0000313" key="2">
    <source>
        <dbReference type="EMBL" id="CAE7176894.1"/>
    </source>
</evidence>
<dbReference type="AlphaFoldDB" id="A0A812IR26"/>
<accession>A0A812IR26</accession>
<dbReference type="Proteomes" id="UP000649617">
    <property type="component" value="Unassembled WGS sequence"/>
</dbReference>